<dbReference type="InterPro" id="IPR030559">
    <property type="entry name" value="PolZ_Rev3"/>
</dbReference>
<evidence type="ECO:0000256" key="17">
    <source>
        <dbReference type="ARBA" id="ARBA00023242"/>
    </source>
</evidence>
<dbReference type="GO" id="GO:0000724">
    <property type="term" value="P:double-strand break repair via homologous recombination"/>
    <property type="evidence" value="ECO:0007669"/>
    <property type="project" value="TreeGrafter"/>
</dbReference>
<dbReference type="InterPro" id="IPR056435">
    <property type="entry name" value="DPOD/Z_N"/>
</dbReference>
<evidence type="ECO:0000256" key="20">
    <source>
        <dbReference type="RuleBase" id="RU000442"/>
    </source>
</evidence>
<dbReference type="FunFam" id="3.30.420.10:FF:000024">
    <property type="entry name" value="DNA polymerase zeta catalytic subunit"/>
    <property type="match status" value="1"/>
</dbReference>
<feature type="compositionally biased region" description="Basic and acidic residues" evidence="21">
    <location>
        <begin position="723"/>
        <end position="742"/>
    </location>
</feature>
<dbReference type="SUPFAM" id="SSF53098">
    <property type="entry name" value="Ribonuclease H-like"/>
    <property type="match status" value="1"/>
</dbReference>
<keyword evidence="17 20" id="KW-0539">Nucleus</keyword>
<comment type="similarity">
    <text evidence="3 20">Belongs to the DNA polymerase type-B family.</text>
</comment>
<feature type="domain" description="DNA polymerase zeta catalytic subunit N-terminal" evidence="26">
    <location>
        <begin position="3"/>
        <end position="55"/>
    </location>
</feature>
<dbReference type="InterPro" id="IPR042087">
    <property type="entry name" value="DNA_pol_B_thumb"/>
</dbReference>
<keyword evidence="7 20" id="KW-0235">DNA replication</keyword>
<dbReference type="InterPro" id="IPR006134">
    <property type="entry name" value="DNA-dir_DNA_pol_B_multi_dom"/>
</dbReference>
<feature type="domain" description="DNA-directed DNA polymerase family B exonuclease" evidence="23">
    <location>
        <begin position="975"/>
        <end position="1160"/>
    </location>
</feature>
<evidence type="ECO:0000259" key="24">
    <source>
        <dbReference type="Pfam" id="PF14260"/>
    </source>
</evidence>
<comment type="subcellular location">
    <subcellularLocation>
        <location evidence="2 20">Nucleus</location>
    </subcellularLocation>
</comment>
<dbReference type="InterPro" id="IPR012337">
    <property type="entry name" value="RNaseH-like_sf"/>
</dbReference>
<comment type="subunit">
    <text evidence="19">Forms DNA polymerase zeta with REV7.</text>
</comment>
<evidence type="ECO:0000256" key="10">
    <source>
        <dbReference type="ARBA" id="ARBA00022771"/>
    </source>
</evidence>
<dbReference type="GO" id="GO:0051539">
    <property type="term" value="F:4 iron, 4 sulfur cluster binding"/>
    <property type="evidence" value="ECO:0007669"/>
    <property type="project" value="UniProtKB-KW"/>
</dbReference>
<comment type="caution">
    <text evidence="27">The sequence shown here is derived from an EMBL/GenBank/DDBJ whole genome shotgun (WGS) entry which is preliminary data.</text>
</comment>
<dbReference type="Gene3D" id="3.30.342.10">
    <property type="entry name" value="DNA Polymerase, chain B, domain 1"/>
    <property type="match status" value="1"/>
</dbReference>
<sequence length="1824" mass="210049">MTISIRIVNIDHYIHKPCSLDRAYSPFCNKSLSKVPVIRIFGSTNAGQKACLHIHQIYPYFFVPYTIPEGHTAEDIQKDIFQFGTCLNQALDLSKPNSDKNQHIAAVVLVKGTPFYGYHVGHQTFLKIYLTRPSEKQQTIDILQSQAIMGIHFQPFEAHLSFELQFMIDYNLYGMDWIHLDTDHVGSQFGLRFRLPLADAPKSNCPLSQSYTNEELHDQSVYTFQTVPKHLQSDALPRASHCELELDATGMCILNRSNLIEREIERNDPHQEEEAKLIKSLEVIWKDEASRRKSKPILPFFHTPERPTASTPWTSEASYRKLLNTLIQNQSTKPSKPCNTSLNDIMTAFQAVEALYPPKYHLFKSSTTNVSSSTIPTGYSTPPDQTSTGISHQFNVSSSPSHYRTWKVQTEVNTSLIDSYVESKSALESKVYELRQSQKQQDEESDEFDEEEYSLRESDLVKWMEETERNEKSQHPIVSIEYEEEDEPVYKPRTLDFAAEVQKMDAILQKHGRQKRRSDFTFEDEPTKLFEISDIPPDTMSRPNRFLKKYKIDQLDGTKDQYSGKKKDQPSSKTQWEQEKKILKRMKRKRKPHENDDTIVSVVIKESPIFRRRKKKGKERKADEEMAHYTTSPLSTSLAQEQSSIHQSTSSTADTDQEPTKFNKETMKFQHDQSNQMSQLLDFSSFGNILDNQKEQKTKLPMEQAISSSSLSIEQVTIPTSIDSDKVQPTNEHDSQKLKDDSSSSINNLFLNKLNTLWSPTEVDRQVRLRGSMHEPSPLPQLYKESKESGLFSISSESKSIEENLNASDQIKYDWETYFRKIENATTSSSKKQTVSIEKVNRSEYVYSHPPPIIHKEDPILLNVDQITYREPFYKNPADVPRYPTVFNGKEFRLKCDSIHSLKEFKNVYSDRRKEKDGIAEGWKKTNIRQWTLAIPPPSFQEVQAWLHENKCEPKKHTAAYIGTQLDGPSIDGTFDFKYKNNKPVAKVTHVNDHVDYFSLEIHVNTKQDLLPDPENDSIQVIFYCLQTDDRNISSNGYKQGYHIGIIALNDFDITKIGISTDIDYGETETELFFILIEKVRLYDPDMLVGYEVQNASWGYLIERAAYLGKIDSPPSDFIRKDEWGYKKASTYKICGRHMLNVWRLMRSELTLMSYTFENVAYNLLHSRVPYFSHSTLTSWYQKGAAVLKCRLFKYYMKRVQMNLCMLDASQVISRSCESARIFGIDFYSVITRGSQFKVESTMLRIAKPENFLMISPSRAQVAAQRSLECLPLVMEPVSKFYSSPMAVLDFQSLYPSIMIAYNYCYSTCLGRIKKPEESSRFGVLESFDLPDGLLKSLKDHINISPNGVMFVKHEIRKGLLGKMLQELLNTRVMVKKSMKDYKDDSGLLRILDAKQLTLKFISNVTYGYTSASFSGRMPSVEIADSIVQTGREILERTINLINETERWGARVVYGDTDSVFVYFPGKSIEEAFKLGNEIADTVTNMNPKPIKLKFEKIYHPAVLLAKKRYVGFKYENFENKEPVFEAKGIETVRRDHTPATQKILESSLKILFRTQDMSQLKEYLYNQWTKVLSNRVPLKDFIIAKEVRMGTYSSRGGPNGALVAQEKMNQDIRAEPQYGERVPYVVVYKGPGAKLKDRVIRPEAVLNSNTLRLDAEYYIRKQIIAPISRIFNIIGVDIMSWYDNMPRTQKSAFLRLGNCNNEPNKKKIKRIDQYYSRSHCVVCSKLTDQAICEICAKEPHKAIYTLTSRQKLSQSRLRHIMNICQDCSHLSALDAVTVEVDTDYADVPCTSLDCPLYYERLKAKEDVRTMSSYDDLINELAIS</sequence>
<dbReference type="InterPro" id="IPR036397">
    <property type="entry name" value="RNaseH_sf"/>
</dbReference>
<dbReference type="InterPro" id="IPR006172">
    <property type="entry name" value="DNA-dir_DNA_pol_B"/>
</dbReference>
<dbReference type="Gene3D" id="3.90.1600.10">
    <property type="entry name" value="Palm domain of DNA polymerase"/>
    <property type="match status" value="1"/>
</dbReference>
<dbReference type="GO" id="GO:0006260">
    <property type="term" value="P:DNA replication"/>
    <property type="evidence" value="ECO:0007669"/>
    <property type="project" value="UniProtKB-KW"/>
</dbReference>
<protein>
    <recommendedName>
        <fullName evidence="20">DNA polymerase</fullName>
        <ecNumber evidence="20">2.7.7.7</ecNumber>
    </recommendedName>
</protein>
<keyword evidence="11 20" id="KW-0862">Zinc</keyword>
<evidence type="ECO:0000256" key="9">
    <source>
        <dbReference type="ARBA" id="ARBA00022763"/>
    </source>
</evidence>
<evidence type="ECO:0000256" key="7">
    <source>
        <dbReference type="ARBA" id="ARBA00022705"/>
    </source>
</evidence>
<dbReference type="FunFam" id="1.10.132.60:FF:000007">
    <property type="entry name" value="DNA polymerase"/>
    <property type="match status" value="1"/>
</dbReference>
<feature type="domain" description="C4-type zinc-finger of DNA polymerase delta" evidence="24">
    <location>
        <begin position="1721"/>
        <end position="1801"/>
    </location>
</feature>
<keyword evidence="9" id="KW-0227">DNA damage</keyword>
<dbReference type="SUPFAM" id="SSF56672">
    <property type="entry name" value="DNA/RNA polymerases"/>
    <property type="match status" value="1"/>
</dbReference>
<evidence type="ECO:0000259" key="23">
    <source>
        <dbReference type="Pfam" id="PF03104"/>
    </source>
</evidence>
<keyword evidence="16" id="KW-0234">DNA repair</keyword>
<name>A0A9P6X8Q5_RHIOR</name>
<dbReference type="EC" id="2.7.7.7" evidence="20"/>
<evidence type="ECO:0000256" key="18">
    <source>
        <dbReference type="ARBA" id="ARBA00049244"/>
    </source>
</evidence>
<dbReference type="InterPro" id="IPR025687">
    <property type="entry name" value="Znf-C4pol"/>
</dbReference>
<evidence type="ECO:0000313" key="27">
    <source>
        <dbReference type="EMBL" id="KAG1307501.1"/>
    </source>
</evidence>
<feature type="region of interest" description="Disordered" evidence="21">
    <location>
        <begin position="720"/>
        <end position="743"/>
    </location>
</feature>
<dbReference type="InterPro" id="IPR043502">
    <property type="entry name" value="DNA/RNA_pol_sf"/>
</dbReference>
<dbReference type="FunFam" id="1.10.287.690:FF:000002">
    <property type="entry name" value="DNA polymerase zeta"/>
    <property type="match status" value="1"/>
</dbReference>
<evidence type="ECO:0000256" key="16">
    <source>
        <dbReference type="ARBA" id="ARBA00023204"/>
    </source>
</evidence>
<evidence type="ECO:0000256" key="12">
    <source>
        <dbReference type="ARBA" id="ARBA00022932"/>
    </source>
</evidence>
<dbReference type="Pfam" id="PF03104">
    <property type="entry name" value="DNA_pol_B_exo1"/>
    <property type="match status" value="1"/>
</dbReference>
<dbReference type="GO" id="GO:0042276">
    <property type="term" value="P:error-prone translesion synthesis"/>
    <property type="evidence" value="ECO:0007669"/>
    <property type="project" value="TreeGrafter"/>
</dbReference>
<feature type="region of interest" description="Disordered" evidence="21">
    <location>
        <begin position="611"/>
        <end position="658"/>
    </location>
</feature>
<dbReference type="Proteomes" id="UP000716291">
    <property type="component" value="Unassembled WGS sequence"/>
</dbReference>
<keyword evidence="5 20" id="KW-0808">Transferase</keyword>
<evidence type="ECO:0000256" key="21">
    <source>
        <dbReference type="SAM" id="MobiDB-lite"/>
    </source>
</evidence>
<proteinExistence type="inferred from homology"/>
<keyword evidence="13 20" id="KW-0408">Iron</keyword>
<dbReference type="GO" id="GO:0000166">
    <property type="term" value="F:nucleotide binding"/>
    <property type="evidence" value="ECO:0007669"/>
    <property type="project" value="InterPro"/>
</dbReference>
<dbReference type="Gene3D" id="3.30.420.10">
    <property type="entry name" value="Ribonuclease H-like superfamily/Ribonuclease H"/>
    <property type="match status" value="1"/>
</dbReference>
<dbReference type="InterPro" id="IPR056447">
    <property type="entry name" value="REV3_N"/>
</dbReference>
<feature type="domain" description="DNA polymerase delta/zeta catalytic subunit N-terminal" evidence="25">
    <location>
        <begin position="56"/>
        <end position="135"/>
    </location>
</feature>
<dbReference type="Pfam" id="PF14260">
    <property type="entry name" value="zf-C4pol"/>
    <property type="match status" value="1"/>
</dbReference>
<accession>A0A9P6X8Q5</accession>
<keyword evidence="15 20" id="KW-0238">DNA-binding</keyword>
<keyword evidence="12 20" id="KW-0239">DNA-directed DNA polymerase</keyword>
<evidence type="ECO:0000313" key="28">
    <source>
        <dbReference type="Proteomes" id="UP000716291"/>
    </source>
</evidence>
<dbReference type="GO" id="GO:0016035">
    <property type="term" value="C:zeta DNA polymerase complex"/>
    <property type="evidence" value="ECO:0007669"/>
    <property type="project" value="InterPro"/>
</dbReference>
<evidence type="ECO:0000256" key="8">
    <source>
        <dbReference type="ARBA" id="ARBA00022723"/>
    </source>
</evidence>
<evidence type="ECO:0000256" key="6">
    <source>
        <dbReference type="ARBA" id="ARBA00022695"/>
    </source>
</evidence>
<evidence type="ECO:0000256" key="14">
    <source>
        <dbReference type="ARBA" id="ARBA00023014"/>
    </source>
</evidence>
<reference evidence="27" key="1">
    <citation type="journal article" date="2020" name="Microb. Genom.">
        <title>Genetic diversity of clinical and environmental Mucorales isolates obtained from an investigation of mucormycosis cases among solid organ transplant recipients.</title>
        <authorList>
            <person name="Nguyen M.H."/>
            <person name="Kaul D."/>
            <person name="Muto C."/>
            <person name="Cheng S.J."/>
            <person name="Richter R.A."/>
            <person name="Bruno V.M."/>
            <person name="Liu G."/>
            <person name="Beyhan S."/>
            <person name="Sundermann A.J."/>
            <person name="Mounaud S."/>
            <person name="Pasculle A.W."/>
            <person name="Nierman W.C."/>
            <person name="Driscoll E."/>
            <person name="Cumbie R."/>
            <person name="Clancy C.J."/>
            <person name="Dupont C.L."/>
        </authorList>
    </citation>
    <scope>NUCLEOTIDE SEQUENCE</scope>
    <source>
        <strain evidence="27">GL11</strain>
    </source>
</reference>
<evidence type="ECO:0000256" key="1">
    <source>
        <dbReference type="ARBA" id="ARBA00001966"/>
    </source>
</evidence>
<dbReference type="GO" id="GO:0008270">
    <property type="term" value="F:zinc ion binding"/>
    <property type="evidence" value="ECO:0007669"/>
    <property type="project" value="UniProtKB-KW"/>
</dbReference>
<gene>
    <name evidence="27" type="ORF">G6F64_006770</name>
</gene>
<dbReference type="InterPro" id="IPR023211">
    <property type="entry name" value="DNA_pol_palm_dom_sf"/>
</dbReference>
<dbReference type="GO" id="GO:0003677">
    <property type="term" value="F:DNA binding"/>
    <property type="evidence" value="ECO:0007669"/>
    <property type="project" value="UniProtKB-KW"/>
</dbReference>
<dbReference type="CDD" id="cd05534">
    <property type="entry name" value="POLBc_zeta"/>
    <property type="match status" value="1"/>
</dbReference>
<dbReference type="SMART" id="SM00486">
    <property type="entry name" value="POLBc"/>
    <property type="match status" value="1"/>
</dbReference>
<dbReference type="PANTHER" id="PTHR45812:SF1">
    <property type="entry name" value="DNA POLYMERASE ZETA CATALYTIC SUBUNIT"/>
    <property type="match status" value="1"/>
</dbReference>
<dbReference type="Gene3D" id="1.10.132.60">
    <property type="entry name" value="DNA polymerase family B, C-terminal domain"/>
    <property type="match status" value="1"/>
</dbReference>
<dbReference type="EMBL" id="JAANQT010000934">
    <property type="protein sequence ID" value="KAG1307501.1"/>
    <property type="molecule type" value="Genomic_DNA"/>
</dbReference>
<evidence type="ECO:0000256" key="11">
    <source>
        <dbReference type="ARBA" id="ARBA00022833"/>
    </source>
</evidence>
<dbReference type="Pfam" id="PF24065">
    <property type="entry name" value="REV3_N"/>
    <property type="match status" value="1"/>
</dbReference>
<feature type="domain" description="DNA-directed DNA polymerase family B multifunctional" evidence="22">
    <location>
        <begin position="1226"/>
        <end position="1674"/>
    </location>
</feature>
<feature type="compositionally biased region" description="Polar residues" evidence="21">
    <location>
        <begin position="629"/>
        <end position="654"/>
    </location>
</feature>
<keyword evidence="8 20" id="KW-0479">Metal-binding</keyword>
<feature type="region of interest" description="Disordered" evidence="21">
    <location>
        <begin position="557"/>
        <end position="579"/>
    </location>
</feature>
<evidence type="ECO:0000259" key="22">
    <source>
        <dbReference type="Pfam" id="PF00136"/>
    </source>
</evidence>
<evidence type="ECO:0000256" key="2">
    <source>
        <dbReference type="ARBA" id="ARBA00004123"/>
    </source>
</evidence>
<evidence type="ECO:0000256" key="15">
    <source>
        <dbReference type="ARBA" id="ARBA00023125"/>
    </source>
</evidence>
<evidence type="ECO:0000256" key="19">
    <source>
        <dbReference type="ARBA" id="ARBA00066055"/>
    </source>
</evidence>
<keyword evidence="14 20" id="KW-0411">Iron-sulfur</keyword>
<organism evidence="27 28">
    <name type="scientific">Rhizopus oryzae</name>
    <name type="common">Mucormycosis agent</name>
    <name type="synonym">Rhizopus arrhizus var. delemar</name>
    <dbReference type="NCBI Taxonomy" id="64495"/>
    <lineage>
        <taxon>Eukaryota</taxon>
        <taxon>Fungi</taxon>
        <taxon>Fungi incertae sedis</taxon>
        <taxon>Mucoromycota</taxon>
        <taxon>Mucoromycotina</taxon>
        <taxon>Mucoromycetes</taxon>
        <taxon>Mucorales</taxon>
        <taxon>Mucorineae</taxon>
        <taxon>Rhizopodaceae</taxon>
        <taxon>Rhizopus</taxon>
    </lineage>
</organism>
<keyword evidence="10 20" id="KW-0863">Zinc-finger</keyword>
<dbReference type="InterPro" id="IPR017964">
    <property type="entry name" value="DNA-dir_DNA_pol_B_CS"/>
</dbReference>
<dbReference type="Pfam" id="PF24055">
    <property type="entry name" value="POL3_N"/>
    <property type="match status" value="1"/>
</dbReference>
<evidence type="ECO:0000256" key="3">
    <source>
        <dbReference type="ARBA" id="ARBA00005755"/>
    </source>
</evidence>
<dbReference type="GO" id="GO:0005634">
    <property type="term" value="C:nucleus"/>
    <property type="evidence" value="ECO:0007669"/>
    <property type="project" value="UniProtKB-SubCell"/>
</dbReference>
<dbReference type="PRINTS" id="PR00106">
    <property type="entry name" value="DNAPOLB"/>
</dbReference>
<evidence type="ECO:0000256" key="13">
    <source>
        <dbReference type="ARBA" id="ARBA00023004"/>
    </source>
</evidence>
<keyword evidence="28" id="KW-1185">Reference proteome</keyword>
<evidence type="ECO:0000256" key="5">
    <source>
        <dbReference type="ARBA" id="ARBA00022679"/>
    </source>
</evidence>
<dbReference type="InterPro" id="IPR006133">
    <property type="entry name" value="DNA-dir_DNA_pol_B_exonuc"/>
</dbReference>
<keyword evidence="6 20" id="KW-0548">Nucleotidyltransferase</keyword>
<comment type="catalytic activity">
    <reaction evidence="18 20">
        <text>DNA(n) + a 2'-deoxyribonucleoside 5'-triphosphate = DNA(n+1) + diphosphate</text>
        <dbReference type="Rhea" id="RHEA:22508"/>
        <dbReference type="Rhea" id="RHEA-COMP:17339"/>
        <dbReference type="Rhea" id="RHEA-COMP:17340"/>
        <dbReference type="ChEBI" id="CHEBI:33019"/>
        <dbReference type="ChEBI" id="CHEBI:61560"/>
        <dbReference type="ChEBI" id="CHEBI:173112"/>
        <dbReference type="EC" id="2.7.7.7"/>
    </reaction>
</comment>
<dbReference type="PANTHER" id="PTHR45812">
    <property type="entry name" value="DNA POLYMERASE ZETA CATALYTIC SUBUNIT"/>
    <property type="match status" value="1"/>
</dbReference>
<evidence type="ECO:0000259" key="26">
    <source>
        <dbReference type="Pfam" id="PF24065"/>
    </source>
</evidence>
<dbReference type="Gene3D" id="1.10.287.690">
    <property type="entry name" value="Helix hairpin bin"/>
    <property type="match status" value="1"/>
</dbReference>
<evidence type="ECO:0000256" key="4">
    <source>
        <dbReference type="ARBA" id="ARBA00022485"/>
    </source>
</evidence>
<comment type="cofactor">
    <cofactor evidence="1 20">
        <name>[4Fe-4S] cluster</name>
        <dbReference type="ChEBI" id="CHEBI:49883"/>
    </cofactor>
</comment>
<dbReference type="CDD" id="cd05778">
    <property type="entry name" value="DNA_polB_zeta_exo"/>
    <property type="match status" value="1"/>
</dbReference>
<dbReference type="GO" id="GO:0003887">
    <property type="term" value="F:DNA-directed DNA polymerase activity"/>
    <property type="evidence" value="ECO:0007669"/>
    <property type="project" value="UniProtKB-KW"/>
</dbReference>
<evidence type="ECO:0000259" key="25">
    <source>
        <dbReference type="Pfam" id="PF24055"/>
    </source>
</evidence>
<keyword evidence="4 20" id="KW-0004">4Fe-4S</keyword>
<dbReference type="PROSITE" id="PS00116">
    <property type="entry name" value="DNA_POLYMERASE_B"/>
    <property type="match status" value="1"/>
</dbReference>
<dbReference type="Pfam" id="PF00136">
    <property type="entry name" value="DNA_pol_B"/>
    <property type="match status" value="1"/>
</dbReference>